<keyword evidence="2" id="KW-1185">Reference proteome</keyword>
<dbReference type="Pfam" id="PF07679">
    <property type="entry name" value="I-set"/>
    <property type="match status" value="1"/>
</dbReference>
<dbReference type="RefSeq" id="XP_026688189.1">
    <property type="nucleotide sequence ID" value="XM_026832388.1"/>
</dbReference>
<feature type="domain" description="Immunoglobulin I-set" evidence="1">
    <location>
        <begin position="21"/>
        <end position="51"/>
    </location>
</feature>
<dbReference type="GeneID" id="113472590"/>
<proteinExistence type="predicted"/>
<dbReference type="Proteomes" id="UP000079169">
    <property type="component" value="Unplaced"/>
</dbReference>
<dbReference type="InterPro" id="IPR013098">
    <property type="entry name" value="Ig_I-set"/>
</dbReference>
<dbReference type="AlphaFoldDB" id="A0A3Q0JIG6"/>
<dbReference type="InterPro" id="IPR013783">
    <property type="entry name" value="Ig-like_fold"/>
</dbReference>
<organism evidence="2 3">
    <name type="scientific">Diaphorina citri</name>
    <name type="common">Asian citrus psyllid</name>
    <dbReference type="NCBI Taxonomy" id="121845"/>
    <lineage>
        <taxon>Eukaryota</taxon>
        <taxon>Metazoa</taxon>
        <taxon>Ecdysozoa</taxon>
        <taxon>Arthropoda</taxon>
        <taxon>Hexapoda</taxon>
        <taxon>Insecta</taxon>
        <taxon>Pterygota</taxon>
        <taxon>Neoptera</taxon>
        <taxon>Paraneoptera</taxon>
        <taxon>Hemiptera</taxon>
        <taxon>Sternorrhyncha</taxon>
        <taxon>Psylloidea</taxon>
        <taxon>Psyllidae</taxon>
        <taxon>Diaphorininae</taxon>
        <taxon>Diaphorina</taxon>
    </lineage>
</organism>
<dbReference type="PaxDb" id="121845-A0A3Q0JIG6"/>
<dbReference type="SUPFAM" id="SSF48726">
    <property type="entry name" value="Immunoglobulin"/>
    <property type="match status" value="1"/>
</dbReference>
<dbReference type="KEGG" id="dci:113472590"/>
<name>A0A3Q0JIG6_DIACI</name>
<dbReference type="Gene3D" id="2.60.40.10">
    <property type="entry name" value="Immunoglobulins"/>
    <property type="match status" value="1"/>
</dbReference>
<gene>
    <name evidence="3" type="primary">LOC113472590</name>
</gene>
<evidence type="ECO:0000313" key="2">
    <source>
        <dbReference type="Proteomes" id="UP000079169"/>
    </source>
</evidence>
<protein>
    <submittedName>
        <fullName evidence="3">Opioid-binding protein/cell adhesion molecule-like</fullName>
    </submittedName>
</protein>
<dbReference type="InterPro" id="IPR036179">
    <property type="entry name" value="Ig-like_dom_sf"/>
</dbReference>
<reference evidence="3" key="1">
    <citation type="submission" date="2025-08" db="UniProtKB">
        <authorList>
            <consortium name="RefSeq"/>
        </authorList>
    </citation>
    <scope>IDENTIFICATION</scope>
</reference>
<evidence type="ECO:0000259" key="1">
    <source>
        <dbReference type="Pfam" id="PF07679"/>
    </source>
</evidence>
<feature type="non-terminal residue" evidence="3">
    <location>
        <position position="1"/>
    </location>
</feature>
<sequence length="80" mass="9011">TKHTVIQTRDPLDKWKLSLILTIRNVSDKDLGIYTCESTNSLGKTTANVRVYEITGIELEQYNQAKKKASVINTNVTSQN</sequence>
<evidence type="ECO:0000313" key="3">
    <source>
        <dbReference type="RefSeq" id="XP_026688189.1"/>
    </source>
</evidence>
<accession>A0A3Q0JIG6</accession>